<comment type="caution">
    <text evidence="3">The sequence shown here is derived from an EMBL/GenBank/DDBJ whole genome shotgun (WGS) entry which is preliminary data.</text>
</comment>
<proteinExistence type="predicted"/>
<dbReference type="EMBL" id="JBHDLN010000034">
    <property type="protein sequence ID" value="MFB0847325.1"/>
    <property type="molecule type" value="Genomic_DNA"/>
</dbReference>
<organism evidence="3 4">
    <name type="scientific">Paenibacillus oleatilyticus</name>
    <dbReference type="NCBI Taxonomy" id="2594886"/>
    <lineage>
        <taxon>Bacteria</taxon>
        <taxon>Bacillati</taxon>
        <taxon>Bacillota</taxon>
        <taxon>Bacilli</taxon>
        <taxon>Bacillales</taxon>
        <taxon>Paenibacillaceae</taxon>
        <taxon>Paenibacillus</taxon>
    </lineage>
</organism>
<sequence length="131" mass="14370">MAELRPQKMIFVTEYLKNGNNATLAAIAAGYSEKTAASQGSRLLKSVEVQQYLNKTEQNLNKDLRTMFTDNAVKAFDVLMEIMNDPAAPPKDRLVAARDLLDRAGYKPTDKVVTDVNTEGTLNVVFDGGMG</sequence>
<dbReference type="Gene3D" id="1.10.10.1400">
    <property type="entry name" value="Terminase, small subunit, N-terminal DNA-binding domain, HTH motif"/>
    <property type="match status" value="1"/>
</dbReference>
<dbReference type="InterPro" id="IPR052404">
    <property type="entry name" value="SPP1-like_terminase"/>
</dbReference>
<reference evidence="3 4" key="1">
    <citation type="submission" date="2024-09" db="EMBL/GenBank/DDBJ databases">
        <authorList>
            <person name="Makale K.P.P."/>
            <person name="Makhzoum A."/>
            <person name="Rantong G."/>
            <person name="Rahube T.O."/>
        </authorList>
    </citation>
    <scope>NUCLEOTIDE SEQUENCE [LARGE SCALE GENOMIC DNA]</scope>
    <source>
        <strain evidence="3 4">KM_D13</strain>
    </source>
</reference>
<dbReference type="InterPro" id="IPR038713">
    <property type="entry name" value="Terminase_Gp1_N_sf"/>
</dbReference>
<dbReference type="InterPro" id="IPR005335">
    <property type="entry name" value="Terminase_ssu"/>
</dbReference>
<evidence type="ECO:0000313" key="4">
    <source>
        <dbReference type="Proteomes" id="UP001575622"/>
    </source>
</evidence>
<dbReference type="Pfam" id="PF03592">
    <property type="entry name" value="Terminase_2"/>
    <property type="match status" value="1"/>
</dbReference>
<name>A0ABV4VCG7_9BACL</name>
<protein>
    <submittedName>
        <fullName evidence="3">Terminase small subunit</fullName>
    </submittedName>
</protein>
<dbReference type="PANTHER" id="PTHR41328">
    <property type="entry name" value="TERMINASE SMALL SUBUNIT-RELATED"/>
    <property type="match status" value="1"/>
</dbReference>
<dbReference type="PANTHER" id="PTHR41328:SF2">
    <property type="entry name" value="TERMINASE SMALL SUBUNIT"/>
    <property type="match status" value="1"/>
</dbReference>
<evidence type="ECO:0000256" key="1">
    <source>
        <dbReference type="ARBA" id="ARBA00022612"/>
    </source>
</evidence>
<keyword evidence="4" id="KW-1185">Reference proteome</keyword>
<evidence type="ECO:0000313" key="3">
    <source>
        <dbReference type="EMBL" id="MFB0847325.1"/>
    </source>
</evidence>
<dbReference type="Proteomes" id="UP001575622">
    <property type="component" value="Unassembled WGS sequence"/>
</dbReference>
<keyword evidence="2" id="KW-0231">Viral genome packaging</keyword>
<gene>
    <name evidence="3" type="ORF">ACEU3E_34710</name>
</gene>
<dbReference type="RefSeq" id="WP_373957151.1">
    <property type="nucleotide sequence ID" value="NZ_JBHDLN010000034.1"/>
</dbReference>
<keyword evidence="1" id="KW-1188">Viral release from host cell</keyword>
<accession>A0ABV4VCG7</accession>
<evidence type="ECO:0000256" key="2">
    <source>
        <dbReference type="ARBA" id="ARBA00023219"/>
    </source>
</evidence>